<evidence type="ECO:0000256" key="1">
    <source>
        <dbReference type="SAM" id="Phobius"/>
    </source>
</evidence>
<feature type="transmembrane region" description="Helical" evidence="1">
    <location>
        <begin position="269"/>
        <end position="288"/>
    </location>
</feature>
<dbReference type="WBParaSite" id="jg19964">
    <property type="protein sequence ID" value="jg19964"/>
    <property type="gene ID" value="jg19964"/>
</dbReference>
<reference evidence="3" key="1">
    <citation type="submission" date="2022-11" db="UniProtKB">
        <authorList>
            <consortium name="WormBaseParasite"/>
        </authorList>
    </citation>
    <scope>IDENTIFICATION</scope>
</reference>
<keyword evidence="2" id="KW-1185">Reference proteome</keyword>
<keyword evidence="1" id="KW-0472">Membrane</keyword>
<feature type="transmembrane region" description="Helical" evidence="1">
    <location>
        <begin position="327"/>
        <end position="348"/>
    </location>
</feature>
<dbReference type="AlphaFoldDB" id="A0A915DHH8"/>
<dbReference type="PANTHER" id="PTHR45757:SF11">
    <property type="entry name" value="MAJOR FACILITATOR SUPERFAMILY (MFS) PROFILE DOMAIN-CONTAINING PROTEIN"/>
    <property type="match status" value="1"/>
</dbReference>
<organism evidence="2 3">
    <name type="scientific">Ditylenchus dipsaci</name>
    <dbReference type="NCBI Taxonomy" id="166011"/>
    <lineage>
        <taxon>Eukaryota</taxon>
        <taxon>Metazoa</taxon>
        <taxon>Ecdysozoa</taxon>
        <taxon>Nematoda</taxon>
        <taxon>Chromadorea</taxon>
        <taxon>Rhabditida</taxon>
        <taxon>Tylenchina</taxon>
        <taxon>Tylenchomorpha</taxon>
        <taxon>Sphaerularioidea</taxon>
        <taxon>Anguinidae</taxon>
        <taxon>Anguininae</taxon>
        <taxon>Ditylenchus</taxon>
    </lineage>
</organism>
<dbReference type="InterPro" id="IPR011701">
    <property type="entry name" value="MFS"/>
</dbReference>
<dbReference type="PANTHER" id="PTHR45757">
    <property type="entry name" value="PROTEIN CBG23364-RELATED"/>
    <property type="match status" value="1"/>
</dbReference>
<dbReference type="Gene3D" id="1.20.1250.20">
    <property type="entry name" value="MFS general substrate transporter like domains"/>
    <property type="match status" value="2"/>
</dbReference>
<name>A0A915DHH8_9BILA</name>
<sequence length="475" mass="52470">MSNSLAFNFTVICMDHQIVTDDRLDYGINFNTTMLVAQEEPDYSFSSAQKSWLFSAIAVGTIMGTLPITHLTSYFGIRNTFTAYGLISAFSTLLSPLCAYLGFVPLFIMRVLQGVALSTSYPAMGSIISHWSTLANSGMYIAFMSSRCHIHDAHSWRTVRIILGMAFSLLPSRHTHFAILSGLLPFFRDSPQFHRNVSDKELTKIQMGKNIEDESRKQKTPYKLMLKDISVWGIFVSNIGGTLGFQIFMQYGPIYLNKALKFDVKSTGFAAALPYICSAACKFVAGPLSDNLPVSGKARVIIFATMSQLSMACCFVALAMLPTTYPVLIQACFTGATMFSGLNCVGVAKSTNLMSRQFSHVLMAFTALTCSIILLVMPLGVSILAPNNSTDEWSKIFLIIAVVVVITTLIFDFTAQVDPRPWTYSDVDSLNQSIKKQEMQQQDSAMSKIFSLDITTLRTAATDDDCKCPQKKELP</sequence>
<feature type="transmembrane region" description="Helical" evidence="1">
    <location>
        <begin position="51"/>
        <end position="69"/>
    </location>
</feature>
<dbReference type="SUPFAM" id="SSF103473">
    <property type="entry name" value="MFS general substrate transporter"/>
    <property type="match status" value="1"/>
</dbReference>
<dbReference type="GO" id="GO:0022857">
    <property type="term" value="F:transmembrane transporter activity"/>
    <property type="evidence" value="ECO:0007669"/>
    <property type="project" value="InterPro"/>
</dbReference>
<dbReference type="InterPro" id="IPR036259">
    <property type="entry name" value="MFS_trans_sf"/>
</dbReference>
<dbReference type="Pfam" id="PF07690">
    <property type="entry name" value="MFS_1"/>
    <property type="match status" value="2"/>
</dbReference>
<feature type="transmembrane region" description="Helical" evidence="1">
    <location>
        <begin position="396"/>
        <end position="415"/>
    </location>
</feature>
<keyword evidence="1" id="KW-0812">Transmembrane</keyword>
<feature type="transmembrane region" description="Helical" evidence="1">
    <location>
        <begin position="300"/>
        <end position="321"/>
    </location>
</feature>
<dbReference type="Proteomes" id="UP000887574">
    <property type="component" value="Unplaced"/>
</dbReference>
<feature type="transmembrane region" description="Helical" evidence="1">
    <location>
        <begin position="81"/>
        <end position="103"/>
    </location>
</feature>
<feature type="transmembrane region" description="Helical" evidence="1">
    <location>
        <begin position="123"/>
        <end position="143"/>
    </location>
</feature>
<evidence type="ECO:0000313" key="3">
    <source>
        <dbReference type="WBParaSite" id="jg19964"/>
    </source>
</evidence>
<protein>
    <submittedName>
        <fullName evidence="3">Major facilitator superfamily (MFS) profile domain-containing protein</fullName>
    </submittedName>
</protein>
<proteinExistence type="predicted"/>
<accession>A0A915DHH8</accession>
<evidence type="ECO:0000313" key="2">
    <source>
        <dbReference type="Proteomes" id="UP000887574"/>
    </source>
</evidence>
<keyword evidence="1" id="KW-1133">Transmembrane helix</keyword>
<feature type="transmembrane region" description="Helical" evidence="1">
    <location>
        <begin position="360"/>
        <end position="384"/>
    </location>
</feature>
<dbReference type="GO" id="GO:0016020">
    <property type="term" value="C:membrane"/>
    <property type="evidence" value="ECO:0007669"/>
    <property type="project" value="TreeGrafter"/>
</dbReference>
<feature type="transmembrane region" description="Helical" evidence="1">
    <location>
        <begin position="229"/>
        <end position="249"/>
    </location>
</feature>